<dbReference type="VEuPathDB" id="FungiDB:EMCG_07352"/>
<protein>
    <submittedName>
        <fullName evidence="1">Uncharacterized protein</fullName>
    </submittedName>
</protein>
<sequence>MGEHPQAPPPESVYAPLPFTLYHPGNAKRGRILLITCGVFKNFVSLNLIARGYGPLKGYGISASTLGLILNSKGRDYSAFDYFPYIQQLYEDKAWYRQGWKDESEKIDYIESIMVYALRKEAVIWLDEGNSPPVQGTNFLARLVDFRWQAPEYGLVVMEVADKGFLSQHFHRDELLDLQQMGIFLPTPDRCP</sequence>
<dbReference type="AlphaFoldDB" id="A0A0G2I9P7"/>
<proteinExistence type="predicted"/>
<gene>
    <name evidence="1" type="ORF">EMCG_07352</name>
</gene>
<organism evidence="1 2">
    <name type="scientific">[Emmonsia] crescens</name>
    <dbReference type="NCBI Taxonomy" id="73230"/>
    <lineage>
        <taxon>Eukaryota</taxon>
        <taxon>Fungi</taxon>
        <taxon>Dikarya</taxon>
        <taxon>Ascomycota</taxon>
        <taxon>Pezizomycotina</taxon>
        <taxon>Eurotiomycetes</taxon>
        <taxon>Eurotiomycetidae</taxon>
        <taxon>Onygenales</taxon>
        <taxon>Ajellomycetaceae</taxon>
        <taxon>Emergomyces</taxon>
    </lineage>
</organism>
<comment type="caution">
    <text evidence="1">The sequence shown here is derived from an EMBL/GenBank/DDBJ whole genome shotgun (WGS) entry which is preliminary data.</text>
</comment>
<name>A0A0G2I9P7_9EURO</name>
<evidence type="ECO:0000313" key="2">
    <source>
        <dbReference type="Proteomes" id="UP000034164"/>
    </source>
</evidence>
<reference evidence="2" key="1">
    <citation type="journal article" date="2015" name="PLoS Genet.">
        <title>The dynamic genome and transcriptome of the human fungal pathogen Blastomyces and close relative Emmonsia.</title>
        <authorList>
            <person name="Munoz J.F."/>
            <person name="Gauthier G.M."/>
            <person name="Desjardins C.A."/>
            <person name="Gallo J.E."/>
            <person name="Holder J."/>
            <person name="Sullivan T.D."/>
            <person name="Marty A.J."/>
            <person name="Carmen J.C."/>
            <person name="Chen Z."/>
            <person name="Ding L."/>
            <person name="Gujja S."/>
            <person name="Magrini V."/>
            <person name="Misas E."/>
            <person name="Mitreva M."/>
            <person name="Priest M."/>
            <person name="Saif S."/>
            <person name="Whiston E.A."/>
            <person name="Young S."/>
            <person name="Zeng Q."/>
            <person name="Goldman W.E."/>
            <person name="Mardis E.R."/>
            <person name="Taylor J.W."/>
            <person name="McEwen J.G."/>
            <person name="Clay O.K."/>
            <person name="Klein B.S."/>
            <person name="Cuomo C.A."/>
        </authorList>
    </citation>
    <scope>NUCLEOTIDE SEQUENCE [LARGE SCALE GENOMIC DNA]</scope>
    <source>
        <strain evidence="2">UAMH 3008</strain>
    </source>
</reference>
<dbReference type="EMBL" id="LCZI01000373">
    <property type="protein sequence ID" value="KKZ66960.1"/>
    <property type="molecule type" value="Genomic_DNA"/>
</dbReference>
<accession>A0A0G2I9P7</accession>
<dbReference type="OrthoDB" id="10327656at2759"/>
<dbReference type="Proteomes" id="UP000034164">
    <property type="component" value="Unassembled WGS sequence"/>
</dbReference>
<evidence type="ECO:0000313" key="1">
    <source>
        <dbReference type="EMBL" id="KKZ66960.1"/>
    </source>
</evidence>